<dbReference type="Proteomes" id="UP000325780">
    <property type="component" value="Unassembled WGS sequence"/>
</dbReference>
<dbReference type="PANTHER" id="PTHR43591">
    <property type="entry name" value="METHYLTRANSFERASE"/>
    <property type="match status" value="1"/>
</dbReference>
<dbReference type="Gene3D" id="3.40.50.150">
    <property type="entry name" value="Vaccinia Virus protein VP39"/>
    <property type="match status" value="1"/>
</dbReference>
<keyword evidence="2" id="KW-1185">Reference proteome</keyword>
<accession>A0A5N6TRV5</accession>
<evidence type="ECO:0000313" key="2">
    <source>
        <dbReference type="Proteomes" id="UP000325780"/>
    </source>
</evidence>
<dbReference type="OrthoDB" id="2013972at2759"/>
<keyword evidence="1" id="KW-0808">Transferase</keyword>
<dbReference type="PANTHER" id="PTHR43591:SF24">
    <property type="entry name" value="2-METHOXY-6-POLYPRENYL-1,4-BENZOQUINOL METHYLASE, MITOCHONDRIAL"/>
    <property type="match status" value="1"/>
</dbReference>
<dbReference type="InterPro" id="IPR029063">
    <property type="entry name" value="SAM-dependent_MTases_sf"/>
</dbReference>
<protein>
    <submittedName>
        <fullName evidence="1">S-adenosyl-L-methionine-dependent methyltransferase</fullName>
    </submittedName>
</protein>
<reference evidence="1 2" key="1">
    <citation type="submission" date="2019-04" db="EMBL/GenBank/DDBJ databases">
        <title>Friends and foes A comparative genomics study of 23 Aspergillus species from section Flavi.</title>
        <authorList>
            <consortium name="DOE Joint Genome Institute"/>
            <person name="Kjaerbolling I."/>
            <person name="Vesth T."/>
            <person name="Frisvad J.C."/>
            <person name="Nybo J.L."/>
            <person name="Theobald S."/>
            <person name="Kildgaard S."/>
            <person name="Isbrandt T."/>
            <person name="Kuo A."/>
            <person name="Sato A."/>
            <person name="Lyhne E.K."/>
            <person name="Kogle M.E."/>
            <person name="Wiebenga A."/>
            <person name="Kun R.S."/>
            <person name="Lubbers R.J."/>
            <person name="Makela M.R."/>
            <person name="Barry K."/>
            <person name="Chovatia M."/>
            <person name="Clum A."/>
            <person name="Daum C."/>
            <person name="Haridas S."/>
            <person name="He G."/>
            <person name="LaButti K."/>
            <person name="Lipzen A."/>
            <person name="Mondo S."/>
            <person name="Riley R."/>
            <person name="Salamov A."/>
            <person name="Simmons B.A."/>
            <person name="Magnuson J.K."/>
            <person name="Henrissat B."/>
            <person name="Mortensen U.H."/>
            <person name="Larsen T.O."/>
            <person name="Devries R.P."/>
            <person name="Grigoriev I.V."/>
            <person name="Machida M."/>
            <person name="Baker S.E."/>
            <person name="Andersen M.R."/>
        </authorList>
    </citation>
    <scope>NUCLEOTIDE SEQUENCE [LARGE SCALE GENOMIC DNA]</scope>
    <source>
        <strain evidence="1 2">IBT 18842</strain>
    </source>
</reference>
<proteinExistence type="predicted"/>
<dbReference type="EMBL" id="ML742135">
    <property type="protein sequence ID" value="KAE8149086.1"/>
    <property type="molecule type" value="Genomic_DNA"/>
</dbReference>
<gene>
    <name evidence="1" type="ORF">BDV25DRAFT_156970</name>
</gene>
<dbReference type="SUPFAM" id="SSF53335">
    <property type="entry name" value="S-adenosyl-L-methionine-dependent methyltransferases"/>
    <property type="match status" value="1"/>
</dbReference>
<organism evidence="1 2">
    <name type="scientific">Aspergillus avenaceus</name>
    <dbReference type="NCBI Taxonomy" id="36643"/>
    <lineage>
        <taxon>Eukaryota</taxon>
        <taxon>Fungi</taxon>
        <taxon>Dikarya</taxon>
        <taxon>Ascomycota</taxon>
        <taxon>Pezizomycotina</taxon>
        <taxon>Eurotiomycetes</taxon>
        <taxon>Eurotiomycetidae</taxon>
        <taxon>Eurotiales</taxon>
        <taxon>Aspergillaceae</taxon>
        <taxon>Aspergillus</taxon>
        <taxon>Aspergillus subgen. Circumdati</taxon>
    </lineage>
</organism>
<dbReference type="GO" id="GO:0008168">
    <property type="term" value="F:methyltransferase activity"/>
    <property type="evidence" value="ECO:0007669"/>
    <property type="project" value="UniProtKB-KW"/>
</dbReference>
<evidence type="ECO:0000313" key="1">
    <source>
        <dbReference type="EMBL" id="KAE8149086.1"/>
    </source>
</evidence>
<dbReference type="Pfam" id="PF13489">
    <property type="entry name" value="Methyltransf_23"/>
    <property type="match status" value="1"/>
</dbReference>
<dbReference type="GO" id="GO:0032259">
    <property type="term" value="P:methylation"/>
    <property type="evidence" value="ECO:0007669"/>
    <property type="project" value="UniProtKB-KW"/>
</dbReference>
<name>A0A5N6TRV5_ASPAV</name>
<sequence length="291" mass="33274">MTQSPSSYVMTKPDEQGEENRLDLQHEIWLLALENRLHTTIFNQSPKAILDIGCGTATWALSMAQIHPEAIITATDLHHPPRLNFTTISSTPNIRFLQFNANDLVWPIPEKENTTFDFIHGRMITSGIHDWPRFLTHCWSLLTPGIGRLEFLDVSHPFRAENPAADGETLSPFIRFGHAIERVWAAKGIDYRATEKHAHRLAELGFEDIVTEEVKWPLGPWVDTTEREMKLGLLNMNNFGQFIRTAGVAILLSNSDNSDDGEQRVDAQRLVDDAVRDLEERWNTNRYYLSM</sequence>
<dbReference type="AlphaFoldDB" id="A0A5N6TRV5"/>
<dbReference type="CDD" id="cd02440">
    <property type="entry name" value="AdoMet_MTases"/>
    <property type="match status" value="1"/>
</dbReference>
<keyword evidence="1" id="KW-0489">Methyltransferase</keyword>